<sequence>MSSENVHKRSVPALLVSTFSSHQTAILGSLRIMHLAKPSMMTAVLLLLFLAGLSDAIALPNAAILHNITSCPSPNRTHIPRSSISKRVNPGLVAAWEAATIADNAQLDRLAVYGGGFLNAVIMGNVDQAAAIFQHKNRAMPDPRNQKFQVFIRNLARPIQNEWTIEMVSDDLSETLKPLQPLIEGQTVGYPQGSEPPGLRWQTQRNANGESYPKGQNVCMKFVQNQPFNDKDEENRPPTLGQFRTWFNVVDGIIVVNSAHGPLYMAKHHPDRDPSWDESEETPTHKQMPWTEHWSDLTYHAWMSMMRRPASTNWNVNTPGIRMTGQMRTSAALRQVLNYIIVQGIILPTDAISVMKRCLQSRRDNTEIPIWPDRERFDVGHWCFYALLAAQDGIGKGISYFLAQHKSDINAAEFRFGMGHKILSYVEITSAKEPDREWVKLATQSNVAYYYNIRTRQTVWQKPDEYVEPNPANDHFFWAPTQIWKVIDFDRNVVTAARAREASWTGERQLPPYQYCNIPASIG</sequence>
<gene>
    <name evidence="2" type="ORF">CKM354_000762400</name>
</gene>
<dbReference type="InterPro" id="IPR036020">
    <property type="entry name" value="WW_dom_sf"/>
</dbReference>
<reference evidence="2 3" key="1">
    <citation type="submission" date="2021-01" db="EMBL/GenBank/DDBJ databases">
        <title>Cercospora kikuchii MAFF 305040 whole genome shotgun sequence.</title>
        <authorList>
            <person name="Kashiwa T."/>
            <person name="Suzuki T."/>
        </authorList>
    </citation>
    <scope>NUCLEOTIDE SEQUENCE [LARGE SCALE GENOMIC DNA]</scope>
    <source>
        <strain evidence="2 3">MAFF 305040</strain>
    </source>
</reference>
<feature type="domain" description="WW" evidence="1">
    <location>
        <begin position="438"/>
        <end position="465"/>
    </location>
</feature>
<name>A0A9P3CKJ9_9PEZI</name>
<dbReference type="RefSeq" id="XP_044658913.1">
    <property type="nucleotide sequence ID" value="XM_044802978.1"/>
</dbReference>
<keyword evidence="3" id="KW-1185">Reference proteome</keyword>
<dbReference type="CDD" id="cd00201">
    <property type="entry name" value="WW"/>
    <property type="match status" value="1"/>
</dbReference>
<dbReference type="OrthoDB" id="5337308at2759"/>
<dbReference type="Proteomes" id="UP000825890">
    <property type="component" value="Unassembled WGS sequence"/>
</dbReference>
<dbReference type="EMBL" id="BOLY01000004">
    <property type="protein sequence ID" value="GIZ44426.1"/>
    <property type="molecule type" value="Genomic_DNA"/>
</dbReference>
<accession>A0A9P3CKJ9</accession>
<comment type="caution">
    <text evidence="2">The sequence shown here is derived from an EMBL/GenBank/DDBJ whole genome shotgun (WGS) entry which is preliminary data.</text>
</comment>
<evidence type="ECO:0000259" key="1">
    <source>
        <dbReference type="PROSITE" id="PS50020"/>
    </source>
</evidence>
<proteinExistence type="predicted"/>
<evidence type="ECO:0000313" key="3">
    <source>
        <dbReference type="Proteomes" id="UP000825890"/>
    </source>
</evidence>
<evidence type="ECO:0000313" key="2">
    <source>
        <dbReference type="EMBL" id="GIZ44426.1"/>
    </source>
</evidence>
<dbReference type="SMART" id="SM00456">
    <property type="entry name" value="WW"/>
    <property type="match status" value="1"/>
</dbReference>
<dbReference type="SUPFAM" id="SSF51045">
    <property type="entry name" value="WW domain"/>
    <property type="match status" value="1"/>
</dbReference>
<dbReference type="GeneID" id="68293199"/>
<protein>
    <recommendedName>
        <fullName evidence="1">WW domain-containing protein</fullName>
    </recommendedName>
</protein>
<dbReference type="Gene3D" id="2.20.70.10">
    <property type="match status" value="1"/>
</dbReference>
<dbReference type="AlphaFoldDB" id="A0A9P3CKJ9"/>
<organism evidence="2 3">
    <name type="scientific">Cercospora kikuchii</name>
    <dbReference type="NCBI Taxonomy" id="84275"/>
    <lineage>
        <taxon>Eukaryota</taxon>
        <taxon>Fungi</taxon>
        <taxon>Dikarya</taxon>
        <taxon>Ascomycota</taxon>
        <taxon>Pezizomycotina</taxon>
        <taxon>Dothideomycetes</taxon>
        <taxon>Dothideomycetidae</taxon>
        <taxon>Mycosphaerellales</taxon>
        <taxon>Mycosphaerellaceae</taxon>
        <taxon>Cercospora</taxon>
    </lineage>
</organism>
<dbReference type="PROSITE" id="PS50020">
    <property type="entry name" value="WW_DOMAIN_2"/>
    <property type="match status" value="1"/>
</dbReference>
<dbReference type="InterPro" id="IPR001202">
    <property type="entry name" value="WW_dom"/>
</dbReference>